<dbReference type="EMBL" id="JALLAZ020001667">
    <property type="protein sequence ID" value="KAL3768973.1"/>
    <property type="molecule type" value="Genomic_DNA"/>
</dbReference>
<comment type="subcellular location">
    <subcellularLocation>
        <location evidence="1">Plastid</location>
    </subcellularLocation>
</comment>
<comment type="caution">
    <text evidence="5">The sequence shown here is derived from an EMBL/GenBank/DDBJ whole genome shotgun (WGS) entry which is preliminary data.</text>
</comment>
<dbReference type="AlphaFoldDB" id="A0ABD3MYR1"/>
<keyword evidence="6" id="KW-1185">Reference proteome</keyword>
<accession>A0ABD3MYR1</accession>
<evidence type="ECO:0000313" key="5">
    <source>
        <dbReference type="EMBL" id="KAL3768973.1"/>
    </source>
</evidence>
<evidence type="ECO:0000313" key="6">
    <source>
        <dbReference type="Proteomes" id="UP001530315"/>
    </source>
</evidence>
<dbReference type="Pfam" id="PF04755">
    <property type="entry name" value="PAP_fibrillin"/>
    <property type="match status" value="1"/>
</dbReference>
<protein>
    <recommendedName>
        <fullName evidence="4">Plastid lipid-associated protein/fibrillin conserved domain-containing protein</fullName>
    </recommendedName>
</protein>
<dbReference type="GO" id="GO:0009536">
    <property type="term" value="C:plastid"/>
    <property type="evidence" value="ECO:0007669"/>
    <property type="project" value="UniProtKB-SubCell"/>
</dbReference>
<evidence type="ECO:0000256" key="1">
    <source>
        <dbReference type="ARBA" id="ARBA00004474"/>
    </source>
</evidence>
<evidence type="ECO:0000256" key="3">
    <source>
        <dbReference type="SAM" id="MobiDB-lite"/>
    </source>
</evidence>
<gene>
    <name evidence="5" type="ORF">ACHAW5_005541</name>
</gene>
<proteinExistence type="predicted"/>
<evidence type="ECO:0000256" key="2">
    <source>
        <dbReference type="ARBA" id="ARBA00022640"/>
    </source>
</evidence>
<dbReference type="InterPro" id="IPR006843">
    <property type="entry name" value="PAP/fibrillin_dom"/>
</dbReference>
<keyword evidence="2" id="KW-0934">Plastid</keyword>
<organism evidence="5 6">
    <name type="scientific">Stephanodiscus triporus</name>
    <dbReference type="NCBI Taxonomy" id="2934178"/>
    <lineage>
        <taxon>Eukaryota</taxon>
        <taxon>Sar</taxon>
        <taxon>Stramenopiles</taxon>
        <taxon>Ochrophyta</taxon>
        <taxon>Bacillariophyta</taxon>
        <taxon>Coscinodiscophyceae</taxon>
        <taxon>Thalassiosirophycidae</taxon>
        <taxon>Stephanodiscales</taxon>
        <taxon>Stephanodiscaceae</taxon>
        <taxon>Stephanodiscus</taxon>
    </lineage>
</organism>
<dbReference type="InterPro" id="IPR039633">
    <property type="entry name" value="PAP"/>
</dbReference>
<dbReference type="PANTHER" id="PTHR31906">
    <property type="entry name" value="PLASTID-LIPID-ASSOCIATED PROTEIN 4, CHLOROPLASTIC-RELATED"/>
    <property type="match status" value="1"/>
</dbReference>
<sequence>MADDDSDAVTAAKMQIEESIASTDRGRSVESTQRRAQLHALLSNLEALNSLSEPARDARMEGSWVVHYTDAPPPSNGQFGIFRGIAKQVIDLKDKRYRNELYVGGGGSSTGPNNDGGDVQGAWLTAVLDASWNEWDGVYLDSADVEIQSSSLDNNERKYVGEDHGATTWKVDFVSLTLSIFHVPIFTQQFKKGTSRTWKMTYLDDDTRIVRAGKTGRGQDDWIFYMKRG</sequence>
<dbReference type="Proteomes" id="UP001530315">
    <property type="component" value="Unassembled WGS sequence"/>
</dbReference>
<feature type="domain" description="Plastid lipid-associated protein/fibrillin conserved" evidence="4">
    <location>
        <begin position="12"/>
        <end position="75"/>
    </location>
</feature>
<reference evidence="5 6" key="1">
    <citation type="submission" date="2024-10" db="EMBL/GenBank/DDBJ databases">
        <title>Updated reference genomes for cyclostephanoid diatoms.</title>
        <authorList>
            <person name="Roberts W.R."/>
            <person name="Alverson A.J."/>
        </authorList>
    </citation>
    <scope>NUCLEOTIDE SEQUENCE [LARGE SCALE GENOMIC DNA]</scope>
    <source>
        <strain evidence="5 6">AJA276-08</strain>
    </source>
</reference>
<name>A0ABD3MYR1_9STRA</name>
<evidence type="ECO:0000259" key="4">
    <source>
        <dbReference type="Pfam" id="PF04755"/>
    </source>
</evidence>
<feature type="region of interest" description="Disordered" evidence="3">
    <location>
        <begin position="1"/>
        <end position="32"/>
    </location>
</feature>